<proteinExistence type="predicted"/>
<sequence>MFSTKFIAAIAMTSVLQGSSGLVARRDDYDGGMSVPSSQIIQTPMTATSTHSSQSAQSTESQTKYTAGSQTVFTSELWIAKQWSYNNPPNDAAMEWTLVGIPAWNKQTQYNRGSQVTYSGHLWFAPNWVSSNVPGDKSGSWVDEGACMD</sequence>
<dbReference type="Proteomes" id="UP000790377">
    <property type="component" value="Unassembled WGS sequence"/>
</dbReference>
<keyword evidence="2" id="KW-1185">Reference proteome</keyword>
<organism evidence="1 2">
    <name type="scientific">Hygrophoropsis aurantiaca</name>
    <dbReference type="NCBI Taxonomy" id="72124"/>
    <lineage>
        <taxon>Eukaryota</taxon>
        <taxon>Fungi</taxon>
        <taxon>Dikarya</taxon>
        <taxon>Basidiomycota</taxon>
        <taxon>Agaricomycotina</taxon>
        <taxon>Agaricomycetes</taxon>
        <taxon>Agaricomycetidae</taxon>
        <taxon>Boletales</taxon>
        <taxon>Coniophorineae</taxon>
        <taxon>Hygrophoropsidaceae</taxon>
        <taxon>Hygrophoropsis</taxon>
    </lineage>
</organism>
<accession>A0ACB8A0V3</accession>
<dbReference type="EMBL" id="MU267995">
    <property type="protein sequence ID" value="KAH7906619.1"/>
    <property type="molecule type" value="Genomic_DNA"/>
</dbReference>
<evidence type="ECO:0000313" key="2">
    <source>
        <dbReference type="Proteomes" id="UP000790377"/>
    </source>
</evidence>
<name>A0ACB8A0V3_9AGAM</name>
<evidence type="ECO:0000313" key="1">
    <source>
        <dbReference type="EMBL" id="KAH7906619.1"/>
    </source>
</evidence>
<comment type="caution">
    <text evidence="1">The sequence shown here is derived from an EMBL/GenBank/DDBJ whole genome shotgun (WGS) entry which is preliminary data.</text>
</comment>
<gene>
    <name evidence="1" type="ORF">BJ138DRAFT_1220414</name>
</gene>
<protein>
    <submittedName>
        <fullName evidence="1">Uncharacterized protein</fullName>
    </submittedName>
</protein>
<reference evidence="1" key="1">
    <citation type="journal article" date="2021" name="New Phytol.">
        <title>Evolutionary innovations through gain and loss of genes in the ectomycorrhizal Boletales.</title>
        <authorList>
            <person name="Wu G."/>
            <person name="Miyauchi S."/>
            <person name="Morin E."/>
            <person name="Kuo A."/>
            <person name="Drula E."/>
            <person name="Varga T."/>
            <person name="Kohler A."/>
            <person name="Feng B."/>
            <person name="Cao Y."/>
            <person name="Lipzen A."/>
            <person name="Daum C."/>
            <person name="Hundley H."/>
            <person name="Pangilinan J."/>
            <person name="Johnson J."/>
            <person name="Barry K."/>
            <person name="LaButti K."/>
            <person name="Ng V."/>
            <person name="Ahrendt S."/>
            <person name="Min B."/>
            <person name="Choi I.G."/>
            <person name="Park H."/>
            <person name="Plett J.M."/>
            <person name="Magnuson J."/>
            <person name="Spatafora J.W."/>
            <person name="Nagy L.G."/>
            <person name="Henrissat B."/>
            <person name="Grigoriev I.V."/>
            <person name="Yang Z.L."/>
            <person name="Xu J."/>
            <person name="Martin F.M."/>
        </authorList>
    </citation>
    <scope>NUCLEOTIDE SEQUENCE</scope>
    <source>
        <strain evidence="1">ATCC 28755</strain>
    </source>
</reference>